<dbReference type="RefSeq" id="WP_317792563.1">
    <property type="nucleotide sequence ID" value="NZ_AP028461.1"/>
</dbReference>
<feature type="region of interest" description="Disordered" evidence="1">
    <location>
        <begin position="186"/>
        <end position="237"/>
    </location>
</feature>
<reference evidence="3" key="1">
    <citation type="journal article" date="2019" name="Int. J. Syst. Evol. Microbiol.">
        <title>The Global Catalogue of Microorganisms (GCM) 10K type strain sequencing project: providing services to taxonomists for standard genome sequencing and annotation.</title>
        <authorList>
            <consortium name="The Broad Institute Genomics Platform"/>
            <consortium name="The Broad Institute Genome Sequencing Center for Infectious Disease"/>
            <person name="Wu L."/>
            <person name="Ma J."/>
        </authorList>
    </citation>
    <scope>NUCLEOTIDE SEQUENCE [LARGE SCALE GENOMIC DNA]</scope>
    <source>
        <strain evidence="3">CCM 7526</strain>
    </source>
</reference>
<evidence type="ECO:0000256" key="1">
    <source>
        <dbReference type="SAM" id="MobiDB-lite"/>
    </source>
</evidence>
<comment type="caution">
    <text evidence="2">The sequence shown here is derived from an EMBL/GenBank/DDBJ whole genome shotgun (WGS) entry which is preliminary data.</text>
</comment>
<accession>A0ABW4AGC8</accession>
<name>A0ABW4AGC8_9ACTN</name>
<feature type="compositionally biased region" description="Low complexity" evidence="1">
    <location>
        <begin position="30"/>
        <end position="41"/>
    </location>
</feature>
<keyword evidence="3" id="KW-1185">Reference proteome</keyword>
<dbReference type="EMBL" id="JBHTMK010000040">
    <property type="protein sequence ID" value="MFD1369255.1"/>
    <property type="molecule type" value="Genomic_DNA"/>
</dbReference>
<proteinExistence type="predicted"/>
<gene>
    <name evidence="2" type="ORF">ACFQ5G_28300</name>
</gene>
<dbReference type="Proteomes" id="UP001597183">
    <property type="component" value="Unassembled WGS sequence"/>
</dbReference>
<feature type="compositionally biased region" description="Basic residues" evidence="1">
    <location>
        <begin position="213"/>
        <end position="231"/>
    </location>
</feature>
<organism evidence="2 3">
    <name type="scientific">Actinoplanes sichuanensis</name>
    <dbReference type="NCBI Taxonomy" id="512349"/>
    <lineage>
        <taxon>Bacteria</taxon>
        <taxon>Bacillati</taxon>
        <taxon>Actinomycetota</taxon>
        <taxon>Actinomycetes</taxon>
        <taxon>Micromonosporales</taxon>
        <taxon>Micromonosporaceae</taxon>
        <taxon>Actinoplanes</taxon>
    </lineage>
</organism>
<feature type="region of interest" description="Disordered" evidence="1">
    <location>
        <begin position="1"/>
        <end position="64"/>
    </location>
</feature>
<protein>
    <submittedName>
        <fullName evidence="2">Uncharacterized protein</fullName>
    </submittedName>
</protein>
<sequence length="237" mass="25096">MPATENQVLTRDVSRIPATAGSQTSGIGIGPAPAADGGQQPEIKNNQKPAADGSPAPDIESNRVTGSDFARIPFAGRSRMVALRSGIKLLTKISEALGSSTSRFPFTRPSEGPAAVGAPAIPVAFHNVVNEKRREVPTYAKIAARLIACNPTQPALAMSTRPCRPGPIIATPAGVIISGYNSAVTVPRRRAPPPPRQYRPERPPTITTTHHPPSSHHHPTTTRHHPAHHHPAITVPH</sequence>
<evidence type="ECO:0000313" key="2">
    <source>
        <dbReference type="EMBL" id="MFD1369255.1"/>
    </source>
</evidence>
<evidence type="ECO:0000313" key="3">
    <source>
        <dbReference type="Proteomes" id="UP001597183"/>
    </source>
</evidence>